<dbReference type="GO" id="GO:0004497">
    <property type="term" value="F:monooxygenase activity"/>
    <property type="evidence" value="ECO:0007669"/>
    <property type="project" value="UniProtKB-KW"/>
</dbReference>
<proteinExistence type="inferred from homology"/>
<dbReference type="PRINTS" id="PR00359">
    <property type="entry name" value="BP450"/>
</dbReference>
<gene>
    <name evidence="3" type="ORF">B8X04_00210</name>
</gene>
<keyword evidence="2" id="KW-0349">Heme</keyword>
<dbReference type="InterPro" id="IPR036396">
    <property type="entry name" value="Cyt_P450_sf"/>
</dbReference>
<dbReference type="GO" id="GO:0005506">
    <property type="term" value="F:iron ion binding"/>
    <property type="evidence" value="ECO:0007669"/>
    <property type="project" value="InterPro"/>
</dbReference>
<dbReference type="Proteomes" id="UP000216867">
    <property type="component" value="Unassembled WGS sequence"/>
</dbReference>
<keyword evidence="2" id="KW-0560">Oxidoreductase</keyword>
<reference evidence="3 4" key="1">
    <citation type="submission" date="2017-04" db="EMBL/GenBank/DDBJ databases">
        <title>Kefir bacterial isolates.</title>
        <authorList>
            <person name="Kim Y."/>
            <person name="Blasche S."/>
            <person name="Patil K.R."/>
        </authorList>
    </citation>
    <scope>NUCLEOTIDE SEQUENCE [LARGE SCALE GENOMIC DNA]</scope>
    <source>
        <strain evidence="3 4">OG2</strain>
    </source>
</reference>
<comment type="caution">
    <text evidence="3">The sequence shown here is derived from an EMBL/GenBank/DDBJ whole genome shotgun (WGS) entry which is preliminary data.</text>
</comment>
<keyword evidence="2" id="KW-0408">Iron</keyword>
<dbReference type="InterPro" id="IPR002397">
    <property type="entry name" value="Cyt_P450_B"/>
</dbReference>
<dbReference type="InterPro" id="IPR001128">
    <property type="entry name" value="Cyt_P450"/>
</dbReference>
<sequence>MRGPDSARADPAPGYHRIRSFAAAREILRARRSTVQAGFTAERIPRGWFSRHPILISDGPAHDEQRRALARFFAPSVVDERYAADIEAQAQAIVDEAVVTGRCRLDDAALRYTVGVTAGIVGLTASPVPALASRLTAFFRQPPVDLAAPNWGRTNRQWLQAAVNGLFPLTAFHVCDVLPAIRDHRRSPRDDIISHLLDTGAGTADILVECVTYGTAGMVTTREFISFAAWRLLRDDELRHDYLGAARDARLTMLEEVIRLDPIVGHLYRRVTDDLTVDIDGQATTIPAGDLVDIDVAAANVDPSAFGTAAEAVCPARTEHNGQTGRRRTVLPAGLSFSDGAHRCPGQPVALVVADALLHRLLACEPTLLTTPIVGHDSVIAGARLRGLDLGFTVPSRPRRR</sequence>
<dbReference type="PANTHER" id="PTHR46696:SF1">
    <property type="entry name" value="CYTOCHROME P450 YJIB-RELATED"/>
    <property type="match status" value="1"/>
</dbReference>
<dbReference type="SUPFAM" id="SSF48264">
    <property type="entry name" value="Cytochrome P450"/>
    <property type="match status" value="1"/>
</dbReference>
<dbReference type="InterPro" id="IPR017972">
    <property type="entry name" value="Cyt_P450_CS"/>
</dbReference>
<dbReference type="EMBL" id="NCWY01000001">
    <property type="protein sequence ID" value="PAK97042.1"/>
    <property type="molecule type" value="Genomic_DNA"/>
</dbReference>
<dbReference type="Pfam" id="PF00067">
    <property type="entry name" value="p450"/>
    <property type="match status" value="1"/>
</dbReference>
<dbReference type="GO" id="GO:0016705">
    <property type="term" value="F:oxidoreductase activity, acting on paired donors, with incorporation or reduction of molecular oxygen"/>
    <property type="evidence" value="ECO:0007669"/>
    <property type="project" value="InterPro"/>
</dbReference>
<keyword evidence="2" id="KW-0503">Monooxygenase</keyword>
<evidence type="ECO:0000256" key="2">
    <source>
        <dbReference type="RuleBase" id="RU000461"/>
    </source>
</evidence>
<name>A0A269ZGW6_9MICO</name>
<accession>A0A269ZGW6</accession>
<dbReference type="PANTHER" id="PTHR46696">
    <property type="entry name" value="P450, PUTATIVE (EUROFUNG)-RELATED"/>
    <property type="match status" value="1"/>
</dbReference>
<organism evidence="3 4">
    <name type="scientific">Brevibacterium casei</name>
    <dbReference type="NCBI Taxonomy" id="33889"/>
    <lineage>
        <taxon>Bacteria</taxon>
        <taxon>Bacillati</taxon>
        <taxon>Actinomycetota</taxon>
        <taxon>Actinomycetes</taxon>
        <taxon>Micrococcales</taxon>
        <taxon>Brevibacteriaceae</taxon>
        <taxon>Brevibacterium</taxon>
    </lineage>
</organism>
<evidence type="ECO:0000256" key="1">
    <source>
        <dbReference type="ARBA" id="ARBA00010617"/>
    </source>
</evidence>
<keyword evidence="2" id="KW-0479">Metal-binding</keyword>
<dbReference type="PROSITE" id="PS00086">
    <property type="entry name" value="CYTOCHROME_P450"/>
    <property type="match status" value="1"/>
</dbReference>
<dbReference type="CDD" id="cd00302">
    <property type="entry name" value="cytochrome_P450"/>
    <property type="match status" value="1"/>
</dbReference>
<evidence type="ECO:0000313" key="3">
    <source>
        <dbReference type="EMBL" id="PAK97042.1"/>
    </source>
</evidence>
<dbReference type="AlphaFoldDB" id="A0A269ZGW6"/>
<protein>
    <submittedName>
        <fullName evidence="3">Cytochrome</fullName>
    </submittedName>
</protein>
<dbReference type="RefSeq" id="WP_095375049.1">
    <property type="nucleotide sequence ID" value="NZ_NCWY01000001.1"/>
</dbReference>
<comment type="similarity">
    <text evidence="1 2">Belongs to the cytochrome P450 family.</text>
</comment>
<evidence type="ECO:0000313" key="4">
    <source>
        <dbReference type="Proteomes" id="UP000216867"/>
    </source>
</evidence>
<dbReference type="GO" id="GO:0020037">
    <property type="term" value="F:heme binding"/>
    <property type="evidence" value="ECO:0007669"/>
    <property type="project" value="InterPro"/>
</dbReference>
<dbReference type="Gene3D" id="1.10.630.10">
    <property type="entry name" value="Cytochrome P450"/>
    <property type="match status" value="1"/>
</dbReference>